<dbReference type="EMBL" id="OMOD01000121">
    <property type="protein sequence ID" value="SPF39668.1"/>
    <property type="molecule type" value="Genomic_DNA"/>
</dbReference>
<evidence type="ECO:0000313" key="2">
    <source>
        <dbReference type="Proteomes" id="UP000238701"/>
    </source>
</evidence>
<gene>
    <name evidence="1" type="ORF">SBA1_290030</name>
</gene>
<organism evidence="1 2">
    <name type="scientific">Candidatus Sulfotelmatobacter kueseliae</name>
    <dbReference type="NCBI Taxonomy" id="2042962"/>
    <lineage>
        <taxon>Bacteria</taxon>
        <taxon>Pseudomonadati</taxon>
        <taxon>Acidobacteriota</taxon>
        <taxon>Terriglobia</taxon>
        <taxon>Terriglobales</taxon>
        <taxon>Candidatus Korobacteraceae</taxon>
        <taxon>Candidatus Sulfotelmatobacter</taxon>
    </lineage>
</organism>
<dbReference type="OrthoDB" id="116013at2"/>
<sequence>MENYFNYFTEIEEQFLRRRGGGLLLSTLDWALIETWKDAGIPLEAVLRGIDAAFDRYDQRPSKTKKVNSLAYCSQEVLAAAEDMKEAAVGAAGAEPEPSSKREAGLEPEAVAAFLRRNADLLKAAQLPEGGGVSTPTVALEGAKTLHRLAGEIESKPGARWEELERRLTVLEEKLFAALLASTPDEEIVAVRAQADRDLIPYRHKMSGVQIEQLQKQYVHKRLLEKYGVPRLSLFYM</sequence>
<dbReference type="Proteomes" id="UP000238701">
    <property type="component" value="Unassembled WGS sequence"/>
</dbReference>
<evidence type="ECO:0000313" key="1">
    <source>
        <dbReference type="EMBL" id="SPF39668.1"/>
    </source>
</evidence>
<proteinExistence type="predicted"/>
<reference evidence="2" key="1">
    <citation type="submission" date="2018-02" db="EMBL/GenBank/DDBJ databases">
        <authorList>
            <person name="Hausmann B."/>
        </authorList>
    </citation>
    <scope>NUCLEOTIDE SEQUENCE [LARGE SCALE GENOMIC DNA]</scope>
    <source>
        <strain evidence="2">Peat soil MAG SbA1</strain>
    </source>
</reference>
<accession>A0A2U3KJ19</accession>
<dbReference type="AlphaFoldDB" id="A0A2U3KJ19"/>
<protein>
    <submittedName>
        <fullName evidence="1">Uncharacterized protein</fullName>
    </submittedName>
</protein>
<name>A0A2U3KJ19_9BACT</name>